<name>A0A6B3NWA5_9PSED</name>
<keyword evidence="1" id="KW-0805">Transcription regulation</keyword>
<dbReference type="SUPFAM" id="SSF46689">
    <property type="entry name" value="Homeodomain-like"/>
    <property type="match status" value="2"/>
</dbReference>
<proteinExistence type="predicted"/>
<dbReference type="GO" id="GO:0043565">
    <property type="term" value="F:sequence-specific DNA binding"/>
    <property type="evidence" value="ECO:0007669"/>
    <property type="project" value="InterPro"/>
</dbReference>
<dbReference type="SMART" id="SM00342">
    <property type="entry name" value="HTH_ARAC"/>
    <property type="match status" value="1"/>
</dbReference>
<feature type="domain" description="HTH araC/xylS-type" evidence="4">
    <location>
        <begin position="198"/>
        <end position="296"/>
    </location>
</feature>
<evidence type="ECO:0000313" key="5">
    <source>
        <dbReference type="EMBL" id="NER59589.1"/>
    </source>
</evidence>
<dbReference type="PROSITE" id="PS01124">
    <property type="entry name" value="HTH_ARAC_FAMILY_2"/>
    <property type="match status" value="1"/>
</dbReference>
<dbReference type="GO" id="GO:0003700">
    <property type="term" value="F:DNA-binding transcription factor activity"/>
    <property type="evidence" value="ECO:0007669"/>
    <property type="project" value="InterPro"/>
</dbReference>
<dbReference type="Gene3D" id="1.10.10.60">
    <property type="entry name" value="Homeodomain-like"/>
    <property type="match status" value="2"/>
</dbReference>
<accession>A0A6B3NWA5</accession>
<dbReference type="AlphaFoldDB" id="A0A6B3NWA5"/>
<dbReference type="Proteomes" id="UP000482634">
    <property type="component" value="Unassembled WGS sequence"/>
</dbReference>
<keyword evidence="8" id="KW-1185">Reference proteome</keyword>
<dbReference type="PANTHER" id="PTHR43436:SF2">
    <property type="entry name" value="ARAC_XYLS FAMILY TRANSCRIPTIONAL REGULATOR"/>
    <property type="match status" value="1"/>
</dbReference>
<keyword evidence="2" id="KW-0238">DNA-binding</keyword>
<dbReference type="InterPro" id="IPR009594">
    <property type="entry name" value="Tscrpt_reg_HTH_AraC_N"/>
</dbReference>
<dbReference type="Proteomes" id="UP000480410">
    <property type="component" value="Unassembled WGS sequence"/>
</dbReference>
<dbReference type="RefSeq" id="WP_163942936.1">
    <property type="nucleotide sequence ID" value="NZ_JAAHBU010000084.1"/>
</dbReference>
<dbReference type="InterPro" id="IPR009057">
    <property type="entry name" value="Homeodomain-like_sf"/>
</dbReference>
<reference evidence="7 8" key="1">
    <citation type="submission" date="2020-02" db="EMBL/GenBank/DDBJ databases">
        <title>Broccoli isolated Pseudomonas sp.</title>
        <authorList>
            <person name="Fujikawa T."/>
            <person name="Sawada H."/>
        </authorList>
    </citation>
    <scope>NUCLEOTIDE SEQUENCE [LARGE SCALE GENOMIC DNA]</scope>
    <source>
        <strain evidence="6 8">MAFF212427</strain>
        <strain evidence="5 7">MAFF212428</strain>
    </source>
</reference>
<comment type="caution">
    <text evidence="6">The sequence shown here is derived from an EMBL/GenBank/DDBJ whole genome shotgun (WGS) entry which is preliminary data.</text>
</comment>
<dbReference type="PROSITE" id="PS00041">
    <property type="entry name" value="HTH_ARAC_FAMILY_1"/>
    <property type="match status" value="1"/>
</dbReference>
<sequence>MQLTRHADANATLCSLIAPLAVRPGFVDTYLPQVQVLSWGHYVASSPQIYEPSLMILAQGSKLARLGARTLEYGAGHYLVQALSVPFMCETFATESEPLLGVSVAIDRTVLGELVQSMGLAPDRGVSAQTPESMTSAALDAAMRESVERLLRCLQDPLESRVMGAARVREVLYVALRGPQAGVLRALVEQQGHFARIAASLSHLREHYAEPLSVEALAGCANMSASTFHEHFKRCTLLSPIQYLKRLRLLKAQQMLIGEGLGVAQVAHRVGYQSTSQFSREYKRHFERSPGQEHPYL</sequence>
<evidence type="ECO:0000313" key="7">
    <source>
        <dbReference type="Proteomes" id="UP000480410"/>
    </source>
</evidence>
<evidence type="ECO:0000256" key="3">
    <source>
        <dbReference type="ARBA" id="ARBA00023163"/>
    </source>
</evidence>
<dbReference type="EMBL" id="JAAHBV010000094">
    <property type="protein sequence ID" value="NER59589.1"/>
    <property type="molecule type" value="Genomic_DNA"/>
</dbReference>
<evidence type="ECO:0000256" key="1">
    <source>
        <dbReference type="ARBA" id="ARBA00023015"/>
    </source>
</evidence>
<evidence type="ECO:0000259" key="4">
    <source>
        <dbReference type="PROSITE" id="PS01124"/>
    </source>
</evidence>
<dbReference type="GO" id="GO:0009893">
    <property type="term" value="P:positive regulation of metabolic process"/>
    <property type="evidence" value="ECO:0007669"/>
    <property type="project" value="UniProtKB-ARBA"/>
</dbReference>
<evidence type="ECO:0000256" key="2">
    <source>
        <dbReference type="ARBA" id="ARBA00023125"/>
    </source>
</evidence>
<dbReference type="EMBL" id="JAAHBU010000084">
    <property type="protein sequence ID" value="NER63714.1"/>
    <property type="molecule type" value="Genomic_DNA"/>
</dbReference>
<dbReference type="InterPro" id="IPR018062">
    <property type="entry name" value="HTH_AraC-typ_CS"/>
</dbReference>
<dbReference type="InterPro" id="IPR018060">
    <property type="entry name" value="HTH_AraC"/>
</dbReference>
<keyword evidence="3" id="KW-0804">Transcription</keyword>
<protein>
    <submittedName>
        <fullName evidence="6">AraC family transcriptional regulator</fullName>
    </submittedName>
</protein>
<dbReference type="Pfam" id="PF12833">
    <property type="entry name" value="HTH_18"/>
    <property type="match status" value="1"/>
</dbReference>
<dbReference type="Pfam" id="PF06719">
    <property type="entry name" value="AraC_N"/>
    <property type="match status" value="1"/>
</dbReference>
<accession>A0A6M0CVN0</accession>
<organism evidence="6 8">
    <name type="scientific">Pseudomonas brassicae</name>
    <dbReference type="NCBI Taxonomy" id="2708063"/>
    <lineage>
        <taxon>Bacteria</taxon>
        <taxon>Pseudomonadati</taxon>
        <taxon>Pseudomonadota</taxon>
        <taxon>Gammaproteobacteria</taxon>
        <taxon>Pseudomonadales</taxon>
        <taxon>Pseudomonadaceae</taxon>
        <taxon>Pseudomonas</taxon>
    </lineage>
</organism>
<evidence type="ECO:0000313" key="6">
    <source>
        <dbReference type="EMBL" id="NER63714.1"/>
    </source>
</evidence>
<evidence type="ECO:0000313" key="8">
    <source>
        <dbReference type="Proteomes" id="UP000482634"/>
    </source>
</evidence>
<dbReference type="PANTHER" id="PTHR43436">
    <property type="entry name" value="ARAC-FAMILY TRANSCRIPTIONAL REGULATOR"/>
    <property type="match status" value="1"/>
</dbReference>
<gene>
    <name evidence="5" type="ORF">G3435_05470</name>
    <name evidence="6" type="ORF">G3436_07170</name>
</gene>